<dbReference type="OrthoDB" id="10560020at2759"/>
<dbReference type="PROSITE" id="PS50020">
    <property type="entry name" value="WW_DOMAIN_2"/>
    <property type="match status" value="1"/>
</dbReference>
<comment type="caution">
    <text evidence="3">The sequence shown here is derived from an EMBL/GenBank/DDBJ whole genome shotgun (WGS) entry which is preliminary data.</text>
</comment>
<evidence type="ECO:0000313" key="4">
    <source>
        <dbReference type="EMBL" id="CAL1142063.1"/>
    </source>
</evidence>
<dbReference type="SMART" id="SM00456">
    <property type="entry name" value="WW"/>
    <property type="match status" value="2"/>
</dbReference>
<dbReference type="AlphaFoldDB" id="A0A9P1CDH1"/>
<feature type="domain" description="WW" evidence="2">
    <location>
        <begin position="50"/>
        <end position="82"/>
    </location>
</feature>
<evidence type="ECO:0000256" key="1">
    <source>
        <dbReference type="SAM" id="MobiDB-lite"/>
    </source>
</evidence>
<dbReference type="InterPro" id="IPR036020">
    <property type="entry name" value="WW_dom_sf"/>
</dbReference>
<evidence type="ECO:0000313" key="3">
    <source>
        <dbReference type="EMBL" id="CAI3988688.1"/>
    </source>
</evidence>
<evidence type="ECO:0000259" key="2">
    <source>
        <dbReference type="PROSITE" id="PS50020"/>
    </source>
</evidence>
<name>A0A9P1CDH1_9DINO</name>
<proteinExistence type="predicted"/>
<gene>
    <name evidence="3" type="ORF">C1SCF055_LOCUS15818</name>
</gene>
<feature type="compositionally biased region" description="Low complexity" evidence="1">
    <location>
        <begin position="166"/>
        <end position="180"/>
    </location>
</feature>
<organism evidence="3">
    <name type="scientific">Cladocopium goreaui</name>
    <dbReference type="NCBI Taxonomy" id="2562237"/>
    <lineage>
        <taxon>Eukaryota</taxon>
        <taxon>Sar</taxon>
        <taxon>Alveolata</taxon>
        <taxon>Dinophyceae</taxon>
        <taxon>Suessiales</taxon>
        <taxon>Symbiodiniaceae</taxon>
        <taxon>Cladocopium</taxon>
    </lineage>
</organism>
<dbReference type="PROSITE" id="PS01159">
    <property type="entry name" value="WW_DOMAIN_1"/>
    <property type="match status" value="1"/>
</dbReference>
<dbReference type="Proteomes" id="UP001152797">
    <property type="component" value="Unassembled WGS sequence"/>
</dbReference>
<protein>
    <submittedName>
        <fullName evidence="5">Alpha N-terminal protein methyltransferase 1 (X-Pro-Lys N-terminal protein methyltransferase 1)</fullName>
    </submittedName>
</protein>
<dbReference type="Pfam" id="PF00397">
    <property type="entry name" value="WW"/>
    <property type="match status" value="1"/>
</dbReference>
<reference evidence="4" key="2">
    <citation type="submission" date="2024-04" db="EMBL/GenBank/DDBJ databases">
        <authorList>
            <person name="Chen Y."/>
            <person name="Shah S."/>
            <person name="Dougan E. K."/>
            <person name="Thang M."/>
            <person name="Chan C."/>
        </authorList>
    </citation>
    <scope>NUCLEOTIDE SEQUENCE [LARGE SCALE GENOMIC DNA]</scope>
</reference>
<keyword evidence="6" id="KW-1185">Reference proteome</keyword>
<dbReference type="EMBL" id="CAMXCT030001291">
    <property type="protein sequence ID" value="CAL4776000.1"/>
    <property type="molecule type" value="Genomic_DNA"/>
</dbReference>
<evidence type="ECO:0000313" key="6">
    <source>
        <dbReference type="Proteomes" id="UP001152797"/>
    </source>
</evidence>
<dbReference type="CDD" id="cd00201">
    <property type="entry name" value="WW"/>
    <property type="match status" value="1"/>
</dbReference>
<sequence>MASQLRRLRTLRTAPCVRMRFLQRRSVQTWGDEEPSIFRPKTAFKTRKGLQLPEGWREITSPSKGVYYAHDSGATQFDFPKGPPAAAEVRRAQNERAERYGHRTQQLCPGATVRLIGLERFPQLEGKTGTCVQLDPDGYVRVRLDSGELKAVKLKNLMLVTPPEPSAASRQSAASRPPNAQTKEKSKSFLRWPLLGATTLTLGVLYQYYLLSEQDRTRAEQKEAAKSSPKAAGPTVPKEPLPEGWCAHLDPGTGRLYYWQEVDPSNTVTWDRPVAPVAKTARTDHRIGDPGVPWLFSDVRWSAGFCRYLQDDAKHRDLRWAGDENRGGWGGIPETTLGGEVRGVPAGSVPVLPGTLQHNGVGAVKQLVVISSLPRHAATATPADPAPGSSTAPRGALPMVAAAGAVLAKQKRRATVRRLGPTASAELLEVRSAEQGTASDVKPWQFLSGIAKDAARAWFVQRAEDRGIAWRRSPPYWPPHFRAENLVPKPTATQAVVDPADKDILQEQDLPLVTTAVHRLLPHLAFLQRDCAEAQGSELQLARASFETTN</sequence>
<feature type="region of interest" description="Disordered" evidence="1">
    <location>
        <begin position="220"/>
        <end position="243"/>
    </location>
</feature>
<feature type="region of interest" description="Disordered" evidence="1">
    <location>
        <begin position="163"/>
        <end position="186"/>
    </location>
</feature>
<dbReference type="SUPFAM" id="SSF51045">
    <property type="entry name" value="WW domain"/>
    <property type="match status" value="1"/>
</dbReference>
<reference evidence="3" key="1">
    <citation type="submission" date="2022-10" db="EMBL/GenBank/DDBJ databases">
        <authorList>
            <person name="Chen Y."/>
            <person name="Dougan E. K."/>
            <person name="Chan C."/>
            <person name="Rhodes N."/>
            <person name="Thang M."/>
        </authorList>
    </citation>
    <scope>NUCLEOTIDE SEQUENCE</scope>
</reference>
<keyword evidence="5" id="KW-0489">Methyltransferase</keyword>
<dbReference type="InterPro" id="IPR001202">
    <property type="entry name" value="WW_dom"/>
</dbReference>
<dbReference type="GO" id="GO:0032259">
    <property type="term" value="P:methylation"/>
    <property type="evidence" value="ECO:0007669"/>
    <property type="project" value="UniProtKB-KW"/>
</dbReference>
<dbReference type="EMBL" id="CAMXCT010001291">
    <property type="protein sequence ID" value="CAI3988688.1"/>
    <property type="molecule type" value="Genomic_DNA"/>
</dbReference>
<dbReference type="EMBL" id="CAMXCT020001291">
    <property type="protein sequence ID" value="CAL1142063.1"/>
    <property type="molecule type" value="Genomic_DNA"/>
</dbReference>
<keyword evidence="5" id="KW-0808">Transferase</keyword>
<dbReference type="GO" id="GO:0008168">
    <property type="term" value="F:methyltransferase activity"/>
    <property type="evidence" value="ECO:0007669"/>
    <property type="project" value="UniProtKB-KW"/>
</dbReference>
<evidence type="ECO:0000313" key="5">
    <source>
        <dbReference type="EMBL" id="CAL4776000.1"/>
    </source>
</evidence>
<dbReference type="Gene3D" id="2.20.70.10">
    <property type="match status" value="1"/>
</dbReference>
<accession>A0A9P1CDH1</accession>